<keyword evidence="2" id="KW-1003">Cell membrane</keyword>
<protein>
    <submittedName>
        <fullName evidence="8">Competence family protein</fullName>
    </submittedName>
</protein>
<dbReference type="GO" id="GO:0005886">
    <property type="term" value="C:plasma membrane"/>
    <property type="evidence" value="ECO:0007669"/>
    <property type="project" value="UniProtKB-SubCell"/>
</dbReference>
<evidence type="ECO:0000313" key="8">
    <source>
        <dbReference type="EMBL" id="ABG83306.1"/>
    </source>
</evidence>
<evidence type="ECO:0000256" key="1">
    <source>
        <dbReference type="ARBA" id="ARBA00004651"/>
    </source>
</evidence>
<evidence type="ECO:0000256" key="6">
    <source>
        <dbReference type="SAM" id="Phobius"/>
    </source>
</evidence>
<dbReference type="eggNOG" id="COG0658">
    <property type="taxonomic scope" value="Bacteria"/>
</dbReference>
<feature type="transmembrane region" description="Helical" evidence="6">
    <location>
        <begin position="437"/>
        <end position="455"/>
    </location>
</feature>
<feature type="transmembrane region" description="Helical" evidence="6">
    <location>
        <begin position="12"/>
        <end position="29"/>
    </location>
</feature>
<evidence type="ECO:0000256" key="3">
    <source>
        <dbReference type="ARBA" id="ARBA00022692"/>
    </source>
</evidence>
<feature type="transmembrane region" description="Helical" evidence="6">
    <location>
        <begin position="290"/>
        <end position="309"/>
    </location>
</feature>
<feature type="transmembrane region" description="Helical" evidence="6">
    <location>
        <begin position="57"/>
        <end position="75"/>
    </location>
</feature>
<feature type="transmembrane region" description="Helical" evidence="6">
    <location>
        <begin position="352"/>
        <end position="374"/>
    </location>
</feature>
<dbReference type="NCBIfam" id="TIGR00360">
    <property type="entry name" value="ComEC_N-term"/>
    <property type="match status" value="1"/>
</dbReference>
<dbReference type="RefSeq" id="WP_011591034.1">
    <property type="nucleotide sequence ID" value="NC_008261.1"/>
</dbReference>
<comment type="subcellular location">
    <subcellularLocation>
        <location evidence="1">Cell membrane</location>
        <topology evidence="1">Multi-pass membrane protein</topology>
    </subcellularLocation>
</comment>
<sequence>MKKFEKVIVNRPLGLICIFTILGIITYYFGSFNLIGTAFLVVPLILFSYLLLDIDNFNIGIIFFLIAILSCTIYYEPKFQKEGVQEIRIIEVTDKAIIGKIDGRIVEVRNQSGSEIEYGEKIYGVCKFKRGINLDRGHVGQVFLKKVLKREKDLIYKIKNIPKKYYENLSENFSSSESALLNAVLWGDKENLTYNQKDFLSDLGVIHLICISGFHIALLFSIIYKKFSFKIALSICTIYVILVGASSSALRALIMITLLKSSKRLFKTYDPLSSISLGAVILLIYKPYNLFSMGFLLSFGGTLGIILFYKNLLEGFYMLPPKLNEYLSLGLSAQAFIYPILVIAFGKFSINFLISTFLVTPIIVILLQILLISILIGGNLIGVIVFLINIIFMVFRGILVFLDKVVWVTPYLSPVFAIAYMTMFLWIYMSLKGFKKFKIGVYLVIPVLLLNLYVFGAKIRVVEDKWNKAIVIESGFKKVALVNNNSDYFKKSIMKKEYVNEVIYLKKESQFELTKRYSISIEDNFNTITLMPENSDYDIIDLIQKKSAYIL</sequence>
<dbReference type="KEGG" id="cpf:CPF_2301"/>
<organism evidence="8 9">
    <name type="scientific">Clostridium perfringens (strain ATCC 13124 / DSM 756 / JCM 1290 / NCIMB 6125 / NCTC 8237 / Type A)</name>
    <dbReference type="NCBI Taxonomy" id="195103"/>
    <lineage>
        <taxon>Bacteria</taxon>
        <taxon>Bacillati</taxon>
        <taxon>Bacillota</taxon>
        <taxon>Clostridia</taxon>
        <taxon>Eubacteriales</taxon>
        <taxon>Clostridiaceae</taxon>
        <taxon>Clostridium</taxon>
    </lineage>
</organism>
<dbReference type="STRING" id="195103.CPF_2301"/>
<name>A0A0H2YQY9_CLOP1</name>
<dbReference type="HOGENOM" id="CLU_032033_1_0_9"/>
<dbReference type="PANTHER" id="PTHR30619:SF7">
    <property type="entry name" value="BETA-LACTAMASE DOMAIN PROTEIN"/>
    <property type="match status" value="1"/>
</dbReference>
<dbReference type="EMBL" id="CP000246">
    <property type="protein sequence ID" value="ABG83306.1"/>
    <property type="molecule type" value="Genomic_DNA"/>
</dbReference>
<gene>
    <name evidence="8" type="ordered locus">CPF_2301</name>
</gene>
<dbReference type="InterPro" id="IPR004477">
    <property type="entry name" value="ComEC_N"/>
</dbReference>
<reference evidence="8 9" key="1">
    <citation type="journal article" date="2006" name="Genome Res.">
        <title>Skewed genomic variability in strains of the toxigenic bacterial pathogen, Clostridium perfringens.</title>
        <authorList>
            <person name="Myers G.S."/>
            <person name="Rasko D.A."/>
            <person name="Cheung J.K."/>
            <person name="Ravel J."/>
            <person name="Seshadri R."/>
            <person name="Deboy R.T."/>
            <person name="Ren Q."/>
            <person name="Varga J."/>
            <person name="Awad M.M."/>
            <person name="Brinkac L.M."/>
            <person name="Daugherty S.C."/>
            <person name="Haft D.H."/>
            <person name="Dodson R.J."/>
            <person name="Madupu R."/>
            <person name="Nelson W.C."/>
            <person name="Rosovitz M.J."/>
            <person name="Sullivan S.A."/>
            <person name="Khouri H."/>
            <person name="Dimitrov G.I."/>
            <person name="Watkins K.L."/>
            <person name="Mulligan S."/>
            <person name="Benton J."/>
            <person name="Radune D."/>
            <person name="Fisher D.J."/>
            <person name="Atkins H.S."/>
            <person name="Hiscox T."/>
            <person name="Jost B.H."/>
            <person name="Billington S.J."/>
            <person name="Songer J.G."/>
            <person name="McClane B.A."/>
            <person name="Titball R.W."/>
            <person name="Rood J.I."/>
            <person name="Melville S.B."/>
            <person name="Paulsen I.T."/>
        </authorList>
    </citation>
    <scope>NUCLEOTIDE SEQUENCE [LARGE SCALE GENOMIC DNA]</scope>
    <source>
        <strain evidence="9">ATCC 13124 / DSM 756 / JCM 1290 / NCIMB 6125 / NCTC 8237 / S 107 / Type A</strain>
    </source>
</reference>
<feature type="domain" description="ComEC/Rec2-related protein" evidence="7">
    <location>
        <begin position="185"/>
        <end position="429"/>
    </location>
</feature>
<feature type="transmembrane region" description="Helical" evidence="6">
    <location>
        <begin position="268"/>
        <end position="285"/>
    </location>
</feature>
<dbReference type="InterPro" id="IPR052159">
    <property type="entry name" value="Competence_DNA_uptake"/>
</dbReference>
<evidence type="ECO:0000313" key="9">
    <source>
        <dbReference type="Proteomes" id="UP000001823"/>
    </source>
</evidence>
<dbReference type="Pfam" id="PF03772">
    <property type="entry name" value="Competence"/>
    <property type="match status" value="1"/>
</dbReference>
<keyword evidence="5 6" id="KW-0472">Membrane</keyword>
<accession>A0A0H2YQY9</accession>
<keyword evidence="9" id="KW-1185">Reference proteome</keyword>
<keyword evidence="4 6" id="KW-1133">Transmembrane helix</keyword>
<evidence type="ECO:0000256" key="4">
    <source>
        <dbReference type="ARBA" id="ARBA00022989"/>
    </source>
</evidence>
<keyword evidence="3 6" id="KW-0812">Transmembrane</keyword>
<dbReference type="AlphaFoldDB" id="A0A0H2YQY9"/>
<dbReference type="Proteomes" id="UP000001823">
    <property type="component" value="Chromosome"/>
</dbReference>
<dbReference type="PaxDb" id="195103-CPF_2301"/>
<feature type="transmembrane region" description="Helical" evidence="6">
    <location>
        <begin position="411"/>
        <end position="431"/>
    </location>
</feature>
<proteinExistence type="predicted"/>
<evidence type="ECO:0000256" key="2">
    <source>
        <dbReference type="ARBA" id="ARBA00022475"/>
    </source>
</evidence>
<feature type="transmembrane region" description="Helical" evidence="6">
    <location>
        <begin position="329"/>
        <end position="345"/>
    </location>
</feature>
<feature type="transmembrane region" description="Helical" evidence="6">
    <location>
        <begin position="231"/>
        <end position="256"/>
    </location>
</feature>
<feature type="transmembrane region" description="Helical" evidence="6">
    <location>
        <begin position="204"/>
        <end position="224"/>
    </location>
</feature>
<dbReference type="PANTHER" id="PTHR30619">
    <property type="entry name" value="DNA INTERNALIZATION/COMPETENCE PROTEIN COMEC/REC2"/>
    <property type="match status" value="1"/>
</dbReference>
<evidence type="ECO:0000256" key="5">
    <source>
        <dbReference type="ARBA" id="ARBA00023136"/>
    </source>
</evidence>
<evidence type="ECO:0000259" key="7">
    <source>
        <dbReference type="Pfam" id="PF03772"/>
    </source>
</evidence>
<feature type="transmembrane region" description="Helical" evidence="6">
    <location>
        <begin position="35"/>
        <end position="52"/>
    </location>
</feature>
<feature type="transmembrane region" description="Helical" evidence="6">
    <location>
        <begin position="380"/>
        <end position="399"/>
    </location>
</feature>